<dbReference type="InterPro" id="IPR025304">
    <property type="entry name" value="ALIX_V_dom"/>
</dbReference>
<evidence type="ECO:0000256" key="5">
    <source>
        <dbReference type="ARBA" id="ARBA00041284"/>
    </source>
</evidence>
<evidence type="ECO:0000313" key="9">
    <source>
        <dbReference type="Proteomes" id="UP001214415"/>
    </source>
</evidence>
<dbReference type="GO" id="GO:0005768">
    <property type="term" value="C:endosome"/>
    <property type="evidence" value="ECO:0007669"/>
    <property type="project" value="UniProtKB-SubCell"/>
</dbReference>
<feature type="compositionally biased region" description="Pro residues" evidence="6">
    <location>
        <begin position="802"/>
        <end position="812"/>
    </location>
</feature>
<evidence type="ECO:0000256" key="2">
    <source>
        <dbReference type="ARBA" id="ARBA00004496"/>
    </source>
</evidence>
<reference evidence="8" key="1">
    <citation type="submission" date="2023-03" db="EMBL/GenBank/DDBJ databases">
        <title>Mating type loci evolution in Malassezia.</title>
        <authorList>
            <person name="Coelho M.A."/>
        </authorList>
    </citation>
    <scope>NUCLEOTIDE SEQUENCE</scope>
    <source>
        <strain evidence="8">CBS 12830</strain>
    </source>
</reference>
<sequence length="812" mass="90091">MQSPLIALPLKETRDVDIVKPIAELIVKSYEQSPLKYKEELERIGQARKDAMGTPSSEEMGRDLVFAYFHMLEMIELRFPELKLHFQWNDAFTRSKVKQDSVAFEKACTIFNMAARVTSVSSQLNRADTGTDALKRAYIGFRQAAGFLEYIKDSFVNAPSDDLQGALLQSLVALLLAQASEIFLEKTIHDNKGAGLIAKLASHISHAYSSLYAEWTEPSASNRLPPPWHILAYYKTRYFASMAQLYRAKVDAAEGRHAMALGRYRLAHTMAKEAHTFSPLVMPSLGSHVRATLPNDTVEALQHLFNAQVTTTLEALREAERENDLVYHERALEADALPAIDQTSVATPISIRDTFGQPDVQAVLGPDVLRTLVPLGVLESASIFSEEQAKLIRAESARIDAANAQIPLSLSSLHLPEALERYAGLEGVAPRECAPSDAVLSMAQELSTASLSRMERVMDTLLKRAPPIVDTIEGALADLDDDARECERARVQHGAAYTQPPTASVARTLRRDLKNALDALHSARENDTDIVHLWQQVSPDVRVLVAGPAEIRQVYKERARASGTRNLLDADVADTMPARELLRDTKALLDSVTAMPQERDQLLQAFKQRVRSDDISRVLLLNRRVPNAETAVFQQELSKYLPMQAQITDHIQLQQQRITMLKDALQRLDSHPGTMDVRKAFDATQSTAQEGDARLSKAYEAYTEIQATLAKAHAFYDDMASQADMLASSAARLVAERRAERADFSEQPLDSMEQPSYSKATTTLAEDLAALHMAPTPRTMPPPPPPSWPAPPSSWKAEPRDQPAPPPRPPRI</sequence>
<keyword evidence="4" id="KW-0967">Endosome</keyword>
<accession>A0AAF0EGK1</accession>
<dbReference type="PROSITE" id="PS51180">
    <property type="entry name" value="BRO1"/>
    <property type="match status" value="1"/>
</dbReference>
<protein>
    <recommendedName>
        <fullName evidence="5">BRO domain-containing protein 1</fullName>
    </recommendedName>
</protein>
<evidence type="ECO:0000256" key="6">
    <source>
        <dbReference type="SAM" id="MobiDB-lite"/>
    </source>
</evidence>
<feature type="region of interest" description="Disordered" evidence="6">
    <location>
        <begin position="739"/>
        <end position="812"/>
    </location>
</feature>
<evidence type="ECO:0000256" key="3">
    <source>
        <dbReference type="ARBA" id="ARBA00022490"/>
    </source>
</evidence>
<dbReference type="Gene3D" id="1.20.140.50">
    <property type="entry name" value="alix/aip1 like domains"/>
    <property type="match status" value="1"/>
</dbReference>
<dbReference type="EMBL" id="CP119901">
    <property type="protein sequence ID" value="WFD22321.1"/>
    <property type="molecule type" value="Genomic_DNA"/>
</dbReference>
<organism evidence="8 9">
    <name type="scientific">Malassezia equina</name>
    <dbReference type="NCBI Taxonomy" id="1381935"/>
    <lineage>
        <taxon>Eukaryota</taxon>
        <taxon>Fungi</taxon>
        <taxon>Dikarya</taxon>
        <taxon>Basidiomycota</taxon>
        <taxon>Ustilaginomycotina</taxon>
        <taxon>Malasseziomycetes</taxon>
        <taxon>Malasseziales</taxon>
        <taxon>Malasseziaceae</taxon>
        <taxon>Malassezia</taxon>
    </lineage>
</organism>
<dbReference type="AlphaFoldDB" id="A0AAF0EGK1"/>
<dbReference type="InterPro" id="IPR004328">
    <property type="entry name" value="BRO1_dom"/>
</dbReference>
<dbReference type="PANTHER" id="PTHR23030">
    <property type="entry name" value="PCD6 INTERACTING PROTEIN-RELATED"/>
    <property type="match status" value="1"/>
</dbReference>
<gene>
    <name evidence="8" type="primary">BRO1</name>
    <name evidence="8" type="ORF">MEQU1_000991</name>
</gene>
<dbReference type="GO" id="GO:0043328">
    <property type="term" value="P:protein transport to vacuole involved in ubiquitin-dependent protein catabolic process via the multivesicular body sorting pathway"/>
    <property type="evidence" value="ECO:0007669"/>
    <property type="project" value="TreeGrafter"/>
</dbReference>
<evidence type="ECO:0000259" key="7">
    <source>
        <dbReference type="PROSITE" id="PS51180"/>
    </source>
</evidence>
<dbReference type="Pfam" id="PF13949">
    <property type="entry name" value="ALIX_LYPXL_bnd"/>
    <property type="match status" value="1"/>
</dbReference>
<keyword evidence="9" id="KW-1185">Reference proteome</keyword>
<feature type="compositionally biased region" description="Pro residues" evidence="6">
    <location>
        <begin position="778"/>
        <end position="792"/>
    </location>
</feature>
<dbReference type="Proteomes" id="UP001214415">
    <property type="component" value="Chromosome 2"/>
</dbReference>
<evidence type="ECO:0000256" key="1">
    <source>
        <dbReference type="ARBA" id="ARBA00004177"/>
    </source>
</evidence>
<dbReference type="Pfam" id="PF03097">
    <property type="entry name" value="BRO1"/>
    <property type="match status" value="1"/>
</dbReference>
<name>A0AAF0EGK1_9BASI</name>
<proteinExistence type="predicted"/>
<dbReference type="PANTHER" id="PTHR23030:SF30">
    <property type="entry name" value="TYROSINE-PROTEIN PHOSPHATASE NON-RECEPTOR TYPE 23"/>
    <property type="match status" value="1"/>
</dbReference>
<feature type="compositionally biased region" description="Low complexity" evidence="6">
    <location>
        <begin position="760"/>
        <end position="777"/>
    </location>
</feature>
<dbReference type="Gene3D" id="1.20.120.560">
    <property type="entry name" value="alix/aip1 in complex with the ypdl late domain"/>
    <property type="match status" value="1"/>
</dbReference>
<evidence type="ECO:0000313" key="8">
    <source>
        <dbReference type="EMBL" id="WFD22321.1"/>
    </source>
</evidence>
<evidence type="ECO:0000256" key="4">
    <source>
        <dbReference type="ARBA" id="ARBA00022753"/>
    </source>
</evidence>
<comment type="subcellular location">
    <subcellularLocation>
        <location evidence="2">Cytoplasm</location>
    </subcellularLocation>
    <subcellularLocation>
        <location evidence="1">Endosome</location>
    </subcellularLocation>
</comment>
<dbReference type="InterPro" id="IPR038499">
    <property type="entry name" value="BRO1_sf"/>
</dbReference>
<feature type="domain" description="BRO1" evidence="7">
    <location>
        <begin position="4"/>
        <end position="406"/>
    </location>
</feature>
<keyword evidence="3" id="KW-0963">Cytoplasm</keyword>
<dbReference type="SMART" id="SM01041">
    <property type="entry name" value="BRO1"/>
    <property type="match status" value="1"/>
</dbReference>
<dbReference type="Gene3D" id="1.25.40.280">
    <property type="entry name" value="alix/aip1 like domains"/>
    <property type="match status" value="1"/>
</dbReference>